<dbReference type="AlphaFoldDB" id="A0A831LG87"/>
<dbReference type="SMART" id="SM00564">
    <property type="entry name" value="PQQ"/>
    <property type="match status" value="5"/>
</dbReference>
<protein>
    <submittedName>
        <fullName evidence="2">Alcohol dehydrogenase</fullName>
    </submittedName>
</protein>
<organism evidence="2">
    <name type="scientific">Mariniphaga anaerophila</name>
    <dbReference type="NCBI Taxonomy" id="1484053"/>
    <lineage>
        <taxon>Bacteria</taxon>
        <taxon>Pseudomonadati</taxon>
        <taxon>Bacteroidota</taxon>
        <taxon>Bacteroidia</taxon>
        <taxon>Marinilabiliales</taxon>
        <taxon>Prolixibacteraceae</taxon>
        <taxon>Mariniphaga</taxon>
    </lineage>
</organism>
<dbReference type="InterPro" id="IPR015943">
    <property type="entry name" value="WD40/YVTN_repeat-like_dom_sf"/>
</dbReference>
<dbReference type="InterPro" id="IPR011047">
    <property type="entry name" value="Quinoprotein_ADH-like_sf"/>
</dbReference>
<reference evidence="2" key="1">
    <citation type="journal article" date="2020" name="mSystems">
        <title>Genome- and Community-Level Interaction Insights into Carbon Utilization and Element Cycling Functions of Hydrothermarchaeota in Hydrothermal Sediment.</title>
        <authorList>
            <person name="Zhou Z."/>
            <person name="Liu Y."/>
            <person name="Xu W."/>
            <person name="Pan J."/>
            <person name="Luo Z.H."/>
            <person name="Li M."/>
        </authorList>
    </citation>
    <scope>NUCLEOTIDE SEQUENCE [LARGE SCALE GENOMIC DNA]</scope>
    <source>
        <strain evidence="2">SpSt-1217</strain>
    </source>
</reference>
<gene>
    <name evidence="2" type="ORF">ENN90_04000</name>
</gene>
<dbReference type="EMBL" id="DSDK01000224">
    <property type="protein sequence ID" value="HDR50772.1"/>
    <property type="molecule type" value="Genomic_DNA"/>
</dbReference>
<feature type="domain" description="Pyrrolo-quinoline quinone repeat" evidence="1">
    <location>
        <begin position="83"/>
        <end position="326"/>
    </location>
</feature>
<comment type="caution">
    <text evidence="2">The sequence shown here is derived from an EMBL/GenBank/DDBJ whole genome shotgun (WGS) entry which is preliminary data.</text>
</comment>
<proteinExistence type="predicted"/>
<dbReference type="InterPro" id="IPR002372">
    <property type="entry name" value="PQQ_rpt_dom"/>
</dbReference>
<sequence length="404" mass="44695">MYKRVFSLFIILIFTGLTLFSQTSTRWRGPNGNGFYNETGLLKQWPANGPEIIWHFDGLGEGHSSPAFANDMIYLTGMEGTTGYVYALSTFGGLKWKVPYGEEFHESYPGARSTPVIAGDLMYVYSGHGVLTCMDASNGEIKWRKDVFKDFDGKNIRWGVTETPVVDGDLIFITPGGRRNNVVALNRFNGNLVWSSPGKGELSAYCTPLLIELPSRKLLVSMTADHIIGLDAKDGKMLWSHPQTNRWQVHANTPIYHDGGLFCFSGYGQGGVKLELNADGSSVKKAWFNDKLDNRIGGMVLIDGYLYGSGDNNRQWRAVDWKTGEEKYASTDIGKGVVVAADGMLYCYSDRGELGLAEATPAGFNLVSQTKVELGTGQHWSHPVINDGRLYLRHGNTLIAYKIK</sequence>
<dbReference type="Proteomes" id="UP000886047">
    <property type="component" value="Unassembled WGS sequence"/>
</dbReference>
<dbReference type="InterPro" id="IPR018391">
    <property type="entry name" value="PQQ_b-propeller_rpt"/>
</dbReference>
<accession>A0A831LG87</accession>
<dbReference type="PANTHER" id="PTHR34512">
    <property type="entry name" value="CELL SURFACE PROTEIN"/>
    <property type="match status" value="1"/>
</dbReference>
<evidence type="ECO:0000259" key="1">
    <source>
        <dbReference type="Pfam" id="PF13360"/>
    </source>
</evidence>
<dbReference type="Gene3D" id="2.130.10.10">
    <property type="entry name" value="YVTN repeat-like/Quinoprotein amine dehydrogenase"/>
    <property type="match status" value="2"/>
</dbReference>
<dbReference type="SUPFAM" id="SSF50998">
    <property type="entry name" value="Quinoprotein alcohol dehydrogenase-like"/>
    <property type="match status" value="1"/>
</dbReference>
<dbReference type="PANTHER" id="PTHR34512:SF30">
    <property type="entry name" value="OUTER MEMBRANE PROTEIN ASSEMBLY FACTOR BAMB"/>
    <property type="match status" value="1"/>
</dbReference>
<dbReference type="Pfam" id="PF13360">
    <property type="entry name" value="PQQ_2"/>
    <property type="match status" value="1"/>
</dbReference>
<name>A0A831LG87_9BACT</name>
<evidence type="ECO:0000313" key="2">
    <source>
        <dbReference type="EMBL" id="HDR50772.1"/>
    </source>
</evidence>